<accession>A0A9J6QV00</accession>
<dbReference type="AlphaFoldDB" id="A0A9J6QV00"/>
<organism evidence="2 3">
    <name type="scientific">Hominibacterium faecale</name>
    <dbReference type="NCBI Taxonomy" id="2839743"/>
    <lineage>
        <taxon>Bacteria</taxon>
        <taxon>Bacillati</taxon>
        <taxon>Bacillota</taxon>
        <taxon>Clostridia</taxon>
        <taxon>Peptostreptococcales</taxon>
        <taxon>Anaerovoracaceae</taxon>
        <taxon>Hominibacterium</taxon>
    </lineage>
</organism>
<evidence type="ECO:0000313" key="2">
    <source>
        <dbReference type="EMBL" id="MCU7379660.1"/>
    </source>
</evidence>
<name>A0A9J6QV00_9FIRM</name>
<reference evidence="2" key="1">
    <citation type="submission" date="2022-09" db="EMBL/GenBank/DDBJ databases">
        <title>Culturomic study of gut microbiota in children with autism spectrum disorder.</title>
        <authorList>
            <person name="Efimov B.A."/>
            <person name="Chaplin A.V."/>
            <person name="Sokolova S.R."/>
            <person name="Pikina A.P."/>
            <person name="Korzhanova M."/>
            <person name="Belova V."/>
            <person name="Korostin D."/>
        </authorList>
    </citation>
    <scope>NUCLEOTIDE SEQUENCE</scope>
    <source>
        <strain evidence="2">ASD5510</strain>
    </source>
</reference>
<dbReference type="Gene3D" id="2.30.40.10">
    <property type="entry name" value="Urease, subunit C, domain 1"/>
    <property type="match status" value="1"/>
</dbReference>
<dbReference type="SUPFAM" id="SSF51338">
    <property type="entry name" value="Composite domain of metallo-dependent hydrolases"/>
    <property type="match status" value="1"/>
</dbReference>
<dbReference type="Proteomes" id="UP001065549">
    <property type="component" value="Unassembled WGS sequence"/>
</dbReference>
<dbReference type="InterPro" id="IPR032466">
    <property type="entry name" value="Metal_Hydrolase"/>
</dbReference>
<comment type="caution">
    <text evidence="2">The sequence shown here is derived from an EMBL/GenBank/DDBJ whole genome shotgun (WGS) entry which is preliminary data.</text>
</comment>
<dbReference type="RefSeq" id="WP_253020925.1">
    <property type="nucleotide sequence ID" value="NZ_JAOSHN010000006.1"/>
</dbReference>
<dbReference type="InterPro" id="IPR011059">
    <property type="entry name" value="Metal-dep_hydrolase_composite"/>
</dbReference>
<dbReference type="PANTHER" id="PTHR22642:SF2">
    <property type="entry name" value="PROTEIN LONG AFTER FAR-RED 3"/>
    <property type="match status" value="1"/>
</dbReference>
<evidence type="ECO:0000259" key="1">
    <source>
        <dbReference type="Pfam" id="PF07969"/>
    </source>
</evidence>
<keyword evidence="3" id="KW-1185">Reference proteome</keyword>
<gene>
    <name evidence="2" type="ORF">OBO34_15040</name>
</gene>
<dbReference type="SUPFAM" id="SSF51556">
    <property type="entry name" value="Metallo-dependent hydrolases"/>
    <property type="match status" value="1"/>
</dbReference>
<protein>
    <submittedName>
        <fullName evidence="2">Amidohydrolase</fullName>
    </submittedName>
</protein>
<evidence type="ECO:0000313" key="3">
    <source>
        <dbReference type="Proteomes" id="UP001065549"/>
    </source>
</evidence>
<feature type="domain" description="Amidohydrolase 3" evidence="1">
    <location>
        <begin position="56"/>
        <end position="533"/>
    </location>
</feature>
<dbReference type="EMBL" id="JAOSHN010000006">
    <property type="protein sequence ID" value="MCU7379660.1"/>
    <property type="molecule type" value="Genomic_DNA"/>
</dbReference>
<dbReference type="InterPro" id="IPR013108">
    <property type="entry name" value="Amidohydro_3"/>
</dbReference>
<dbReference type="Pfam" id="PF07969">
    <property type="entry name" value="Amidohydro_3"/>
    <property type="match status" value="1"/>
</dbReference>
<sequence length="542" mass="60501">MFADYIIKSNCIFDSVSDEPFKGFIAVAGDKIAYIGRSDEQMAEYLGGQTQVLSYEDQLVMPGIGESHAHVFYGALEVAGANVAESRSEEDAVQMIFDHEKDKENEWVIAFGWNHEYWQTKELPTKASLDRRFPDKPVVVINEELHGAWVNTKALEVCGIDRNTAIPQGMGMIGKDAAGEPTGYLLETYAMKLVLDEAFSMPEEKKSRLIDAYFKTTASLGITSLSNLQIHEILMEDVFEKMDQDGRLKVRMSLLASINTPMEKLLDMKNKYHSDTLKFGGIKGFVDGTPMGYTGALIEEYSDRPGFYGEKYLSVETFGQRARAFEANGIRMRLHACGDGAVREALDIYEYCRSAGGKEPLRHTIEHFEVVHPDDLGRVGELGVVASVQPDHMWAPVFCEHPFHKILGEERCKYVYPFKSLAGKGAVLAFGSDHPIAELNPMRGIYRAASRLSEDKQPEGGWCPNEKLSLADSLKAYTIGSAYQMHSEEKTGTLEAGKFADIAVLDRNLFQVDLEEILETTVAMTMLGGRIIYEKKPCLEVK</sequence>
<dbReference type="PANTHER" id="PTHR22642">
    <property type="entry name" value="IMIDAZOLONEPROPIONASE"/>
    <property type="match status" value="1"/>
</dbReference>
<dbReference type="Gene3D" id="3.10.310.70">
    <property type="match status" value="1"/>
</dbReference>
<proteinExistence type="predicted"/>
<dbReference type="CDD" id="cd01300">
    <property type="entry name" value="YtcJ_like"/>
    <property type="match status" value="1"/>
</dbReference>
<dbReference type="Gene3D" id="3.20.20.140">
    <property type="entry name" value="Metal-dependent hydrolases"/>
    <property type="match status" value="1"/>
</dbReference>
<dbReference type="InterPro" id="IPR033932">
    <property type="entry name" value="YtcJ-like"/>
</dbReference>
<dbReference type="GO" id="GO:0016810">
    <property type="term" value="F:hydrolase activity, acting on carbon-nitrogen (but not peptide) bonds"/>
    <property type="evidence" value="ECO:0007669"/>
    <property type="project" value="InterPro"/>
</dbReference>